<evidence type="ECO:0000313" key="4">
    <source>
        <dbReference type="EMBL" id="KAK0449067.1"/>
    </source>
</evidence>
<dbReference type="PROSITE" id="PS00028">
    <property type="entry name" value="ZINC_FINGER_C2H2_1"/>
    <property type="match status" value="1"/>
</dbReference>
<reference evidence="4" key="1">
    <citation type="submission" date="2023-06" db="EMBL/GenBank/DDBJ databases">
        <authorList>
            <consortium name="Lawrence Berkeley National Laboratory"/>
            <person name="Ahrendt S."/>
            <person name="Sahu N."/>
            <person name="Indic B."/>
            <person name="Wong-Bajracharya J."/>
            <person name="Merenyi Z."/>
            <person name="Ke H.-M."/>
            <person name="Monk M."/>
            <person name="Kocsube S."/>
            <person name="Drula E."/>
            <person name="Lipzen A."/>
            <person name="Balint B."/>
            <person name="Henrissat B."/>
            <person name="Andreopoulos B."/>
            <person name="Martin F.M."/>
            <person name="Harder C.B."/>
            <person name="Rigling D."/>
            <person name="Ford K.L."/>
            <person name="Foster G.D."/>
            <person name="Pangilinan J."/>
            <person name="Papanicolaou A."/>
            <person name="Barry K."/>
            <person name="LaButti K."/>
            <person name="Viragh M."/>
            <person name="Koriabine M."/>
            <person name="Yan M."/>
            <person name="Riley R."/>
            <person name="Champramary S."/>
            <person name="Plett K.L."/>
            <person name="Tsai I.J."/>
            <person name="Slot J."/>
            <person name="Sipos G."/>
            <person name="Plett J."/>
            <person name="Nagy L.G."/>
            <person name="Grigoriev I.V."/>
        </authorList>
    </citation>
    <scope>NUCLEOTIDE SEQUENCE</scope>
    <source>
        <strain evidence="4">CCBAS 213</strain>
    </source>
</reference>
<gene>
    <name evidence="4" type="ORF">EV420DRAFT_790634</name>
</gene>
<dbReference type="Gene3D" id="3.30.160.60">
    <property type="entry name" value="Classic Zinc Finger"/>
    <property type="match status" value="1"/>
</dbReference>
<evidence type="ECO:0000256" key="1">
    <source>
        <dbReference type="PROSITE-ProRule" id="PRU00042"/>
    </source>
</evidence>
<dbReference type="SMART" id="SM00355">
    <property type="entry name" value="ZnF_C2H2"/>
    <property type="match status" value="3"/>
</dbReference>
<dbReference type="InterPro" id="IPR013087">
    <property type="entry name" value="Znf_C2H2_type"/>
</dbReference>
<feature type="compositionally biased region" description="Low complexity" evidence="2">
    <location>
        <begin position="161"/>
        <end position="180"/>
    </location>
</feature>
<dbReference type="Proteomes" id="UP001175211">
    <property type="component" value="Unassembled WGS sequence"/>
</dbReference>
<accession>A0AA39JV11</accession>
<evidence type="ECO:0000313" key="5">
    <source>
        <dbReference type="Proteomes" id="UP001175211"/>
    </source>
</evidence>
<dbReference type="AlphaFoldDB" id="A0AA39JV11"/>
<keyword evidence="1" id="KW-0479">Metal-binding</keyword>
<name>A0AA39JV11_ARMTA</name>
<feature type="compositionally biased region" description="Low complexity" evidence="2">
    <location>
        <begin position="105"/>
        <end position="117"/>
    </location>
</feature>
<keyword evidence="1" id="KW-0862">Zinc</keyword>
<proteinExistence type="predicted"/>
<evidence type="ECO:0000259" key="3">
    <source>
        <dbReference type="PROSITE" id="PS50157"/>
    </source>
</evidence>
<keyword evidence="1" id="KW-0863">Zinc-finger</keyword>
<keyword evidence="5" id="KW-1185">Reference proteome</keyword>
<dbReference type="EMBL" id="JAUEPS010000039">
    <property type="protein sequence ID" value="KAK0449067.1"/>
    <property type="molecule type" value="Genomic_DNA"/>
</dbReference>
<dbReference type="PROSITE" id="PS50157">
    <property type="entry name" value="ZINC_FINGER_C2H2_2"/>
    <property type="match status" value="1"/>
</dbReference>
<dbReference type="GO" id="GO:0008270">
    <property type="term" value="F:zinc ion binding"/>
    <property type="evidence" value="ECO:0007669"/>
    <property type="project" value="UniProtKB-KW"/>
</dbReference>
<sequence length="262" mass="28875">MPKGKKYYPCGECSDVLSREHDLERHRLAKHAPEEEKILAYYYCRCGARSIQKTNIVGHIRSAHTGETVDCGLCEYKSFSDASLTRHRKDEGHYLERRRRKPKAKTPIASSSSSPAPEIHSVADFVKLYGDVPLTYTEYSLYESLVSKAKKQAPPTPPCTPSTSTPASLPAAPASATSTPATPVLSPLVSAALVPEVLSPPVDRAATPTPSPECFLSVPEAWRLPPIDVNRRDCYPACPLTAPVLQPRLSPYPSRYHRYGPY</sequence>
<comment type="caution">
    <text evidence="4">The sequence shown here is derived from an EMBL/GenBank/DDBJ whole genome shotgun (WGS) entry which is preliminary data.</text>
</comment>
<evidence type="ECO:0000256" key="2">
    <source>
        <dbReference type="SAM" id="MobiDB-lite"/>
    </source>
</evidence>
<feature type="region of interest" description="Disordered" evidence="2">
    <location>
        <begin position="150"/>
        <end position="180"/>
    </location>
</feature>
<organism evidence="4 5">
    <name type="scientific">Armillaria tabescens</name>
    <name type="common">Ringless honey mushroom</name>
    <name type="synonym">Agaricus tabescens</name>
    <dbReference type="NCBI Taxonomy" id="1929756"/>
    <lineage>
        <taxon>Eukaryota</taxon>
        <taxon>Fungi</taxon>
        <taxon>Dikarya</taxon>
        <taxon>Basidiomycota</taxon>
        <taxon>Agaricomycotina</taxon>
        <taxon>Agaricomycetes</taxon>
        <taxon>Agaricomycetidae</taxon>
        <taxon>Agaricales</taxon>
        <taxon>Marasmiineae</taxon>
        <taxon>Physalacriaceae</taxon>
        <taxon>Desarmillaria</taxon>
    </lineage>
</organism>
<protein>
    <recommendedName>
        <fullName evidence="3">C2H2-type domain-containing protein</fullName>
    </recommendedName>
</protein>
<dbReference type="RefSeq" id="XP_060326782.1">
    <property type="nucleotide sequence ID" value="XM_060483475.1"/>
</dbReference>
<feature type="region of interest" description="Disordered" evidence="2">
    <location>
        <begin position="90"/>
        <end position="117"/>
    </location>
</feature>
<dbReference type="GeneID" id="85367023"/>
<feature type="domain" description="C2H2-type" evidence="3">
    <location>
        <begin position="8"/>
        <end position="36"/>
    </location>
</feature>